<dbReference type="InterPro" id="IPR036097">
    <property type="entry name" value="HisK_dim/P_sf"/>
</dbReference>
<feature type="domain" description="PAS" evidence="9">
    <location>
        <begin position="73"/>
        <end position="108"/>
    </location>
</feature>
<evidence type="ECO:0000256" key="1">
    <source>
        <dbReference type="ARBA" id="ARBA00000085"/>
    </source>
</evidence>
<keyword evidence="6" id="KW-0902">Two-component regulatory system</keyword>
<dbReference type="GO" id="GO:0004721">
    <property type="term" value="F:phosphoprotein phosphatase activity"/>
    <property type="evidence" value="ECO:0007669"/>
    <property type="project" value="TreeGrafter"/>
</dbReference>
<name>C5CET2_KOSOT</name>
<dbReference type="InterPro" id="IPR035965">
    <property type="entry name" value="PAS-like_dom_sf"/>
</dbReference>
<dbReference type="SMART" id="SM00387">
    <property type="entry name" value="HATPase_c"/>
    <property type="match status" value="1"/>
</dbReference>
<proteinExistence type="predicted"/>
<feature type="domain" description="Histidine kinase" evidence="8">
    <location>
        <begin position="193"/>
        <end position="414"/>
    </location>
</feature>
<dbReference type="InterPro" id="IPR036890">
    <property type="entry name" value="HATPase_C_sf"/>
</dbReference>
<dbReference type="HOGENOM" id="CLU_000445_89_2_0"/>
<dbReference type="RefSeq" id="WP_015868907.1">
    <property type="nucleotide sequence ID" value="NC_012785.1"/>
</dbReference>
<dbReference type="Proteomes" id="UP000002382">
    <property type="component" value="Chromosome"/>
</dbReference>
<dbReference type="GO" id="GO:0000155">
    <property type="term" value="F:phosphorelay sensor kinase activity"/>
    <property type="evidence" value="ECO:0007669"/>
    <property type="project" value="InterPro"/>
</dbReference>
<evidence type="ECO:0000256" key="3">
    <source>
        <dbReference type="ARBA" id="ARBA00022553"/>
    </source>
</evidence>
<evidence type="ECO:0000313" key="10">
    <source>
        <dbReference type="EMBL" id="ACR80262.1"/>
    </source>
</evidence>
<dbReference type="SUPFAM" id="SSF47384">
    <property type="entry name" value="Homodimeric domain of signal transducing histidine kinase"/>
    <property type="match status" value="1"/>
</dbReference>
<evidence type="ECO:0000259" key="8">
    <source>
        <dbReference type="PROSITE" id="PS50109"/>
    </source>
</evidence>
<dbReference type="SMART" id="SM00091">
    <property type="entry name" value="PAS"/>
    <property type="match status" value="1"/>
</dbReference>
<evidence type="ECO:0000256" key="2">
    <source>
        <dbReference type="ARBA" id="ARBA00012438"/>
    </source>
</evidence>
<dbReference type="Gene3D" id="3.30.450.20">
    <property type="entry name" value="PAS domain"/>
    <property type="match status" value="1"/>
</dbReference>
<dbReference type="EC" id="2.7.13.3" evidence="2"/>
<dbReference type="PROSITE" id="PS50109">
    <property type="entry name" value="HIS_KIN"/>
    <property type="match status" value="1"/>
</dbReference>
<dbReference type="SUPFAM" id="SSF55874">
    <property type="entry name" value="ATPase domain of HSP90 chaperone/DNA topoisomerase II/histidine kinase"/>
    <property type="match status" value="1"/>
</dbReference>
<dbReference type="Pfam" id="PF02518">
    <property type="entry name" value="HATPase_c"/>
    <property type="match status" value="1"/>
</dbReference>
<dbReference type="KEGG" id="kol:Kole_1572"/>
<keyword evidence="4" id="KW-0808">Transferase</keyword>
<dbReference type="EMBL" id="CP001634">
    <property type="protein sequence ID" value="ACR80262.1"/>
    <property type="molecule type" value="Genomic_DNA"/>
</dbReference>
<dbReference type="NCBIfam" id="TIGR00229">
    <property type="entry name" value="sensory_box"/>
    <property type="match status" value="1"/>
</dbReference>
<dbReference type="FunFam" id="3.30.565.10:FF:000006">
    <property type="entry name" value="Sensor histidine kinase WalK"/>
    <property type="match status" value="1"/>
</dbReference>
<dbReference type="PROSITE" id="PS50112">
    <property type="entry name" value="PAS"/>
    <property type="match status" value="1"/>
</dbReference>
<evidence type="ECO:0000256" key="4">
    <source>
        <dbReference type="ARBA" id="ARBA00022679"/>
    </source>
</evidence>
<dbReference type="CDD" id="cd00130">
    <property type="entry name" value="PAS"/>
    <property type="match status" value="1"/>
</dbReference>
<dbReference type="SUPFAM" id="SSF55785">
    <property type="entry name" value="PYP-like sensor domain (PAS domain)"/>
    <property type="match status" value="1"/>
</dbReference>
<dbReference type="CDD" id="cd00075">
    <property type="entry name" value="HATPase"/>
    <property type="match status" value="1"/>
</dbReference>
<keyword evidence="7" id="KW-0472">Membrane</keyword>
<evidence type="ECO:0000256" key="7">
    <source>
        <dbReference type="ARBA" id="ARBA00023136"/>
    </source>
</evidence>
<dbReference type="PRINTS" id="PR00344">
    <property type="entry name" value="BCTRLSENSOR"/>
</dbReference>
<dbReference type="AlphaFoldDB" id="C5CET2"/>
<dbReference type="PANTHER" id="PTHR45453">
    <property type="entry name" value="PHOSPHATE REGULON SENSOR PROTEIN PHOR"/>
    <property type="match status" value="1"/>
</dbReference>
<dbReference type="eggNOG" id="COG5002">
    <property type="taxonomic scope" value="Bacteria"/>
</dbReference>
<organism evidence="10 11">
    <name type="scientific">Kosmotoga olearia (strain ATCC BAA-1733 / DSM 21960 / TBF 19.5.1)</name>
    <dbReference type="NCBI Taxonomy" id="521045"/>
    <lineage>
        <taxon>Bacteria</taxon>
        <taxon>Thermotogati</taxon>
        <taxon>Thermotogota</taxon>
        <taxon>Thermotogae</taxon>
        <taxon>Kosmotogales</taxon>
        <taxon>Kosmotogaceae</taxon>
        <taxon>Kosmotoga</taxon>
    </lineage>
</organism>
<dbReference type="PANTHER" id="PTHR45453:SF1">
    <property type="entry name" value="PHOSPHATE REGULON SENSOR PROTEIN PHOR"/>
    <property type="match status" value="1"/>
</dbReference>
<evidence type="ECO:0000256" key="6">
    <source>
        <dbReference type="ARBA" id="ARBA00023012"/>
    </source>
</evidence>
<dbReference type="OrthoDB" id="112712at2"/>
<evidence type="ECO:0000259" key="9">
    <source>
        <dbReference type="PROSITE" id="PS50112"/>
    </source>
</evidence>
<dbReference type="GO" id="GO:0016036">
    <property type="term" value="P:cellular response to phosphate starvation"/>
    <property type="evidence" value="ECO:0007669"/>
    <property type="project" value="TreeGrafter"/>
</dbReference>
<gene>
    <name evidence="10" type="ordered locus">Kole_1572</name>
</gene>
<reference evidence="10 11" key="2">
    <citation type="journal article" date="2011" name="J. Bacteriol.">
        <title>Genome Sequence of Kosmotoga olearia Strain TBF 19.5.1, a Thermophilic Bacterium with a Wide Growth Temperature Range, Isolated from the Troll B Oil Platform in the North Sea.</title>
        <authorList>
            <person name="Swithers K.S."/>
            <person name="Dipippo J.L."/>
            <person name="Bruce D.C."/>
            <person name="Detter C."/>
            <person name="Tapia R."/>
            <person name="Han S."/>
            <person name="Goodwin L.A."/>
            <person name="Han J."/>
            <person name="Woyke T."/>
            <person name="Pitluck S."/>
            <person name="Pennacchio L."/>
            <person name="Nolan M."/>
            <person name="Mikhailova N."/>
            <person name="Land M.L."/>
            <person name="Nesbo C.L."/>
            <person name="Gogarten J.P."/>
            <person name="Noll K.M."/>
        </authorList>
    </citation>
    <scope>NUCLEOTIDE SEQUENCE [LARGE SCALE GENOMIC DNA]</scope>
    <source>
        <strain evidence="11">ATCC BAA-1733 / DSM 21960 / TBF 19.5.1</strain>
    </source>
</reference>
<dbReference type="Gene3D" id="3.30.565.10">
    <property type="entry name" value="Histidine kinase-like ATPase, C-terminal domain"/>
    <property type="match status" value="1"/>
</dbReference>
<evidence type="ECO:0000256" key="5">
    <source>
        <dbReference type="ARBA" id="ARBA00022777"/>
    </source>
</evidence>
<dbReference type="InterPro" id="IPR003661">
    <property type="entry name" value="HisK_dim/P_dom"/>
</dbReference>
<dbReference type="InterPro" id="IPR005467">
    <property type="entry name" value="His_kinase_dom"/>
</dbReference>
<dbReference type="GO" id="GO:0005886">
    <property type="term" value="C:plasma membrane"/>
    <property type="evidence" value="ECO:0007669"/>
    <property type="project" value="TreeGrafter"/>
</dbReference>
<dbReference type="Gene3D" id="1.10.287.130">
    <property type="match status" value="1"/>
</dbReference>
<evidence type="ECO:0000313" key="11">
    <source>
        <dbReference type="Proteomes" id="UP000002382"/>
    </source>
</evidence>
<dbReference type="SMART" id="SM00388">
    <property type="entry name" value="HisKA"/>
    <property type="match status" value="1"/>
</dbReference>
<dbReference type="STRING" id="521045.Kole_1572"/>
<sequence length="417" mass="47594">MLTVFVIILAALSALLVYLLYRTKVVYVRYEKTIKRFAELANISGSRSPVAIYNAVRTLIRDKTEEIKRVSEKLKYMENVLDNLGDALFITDAEGRVEFINKSAKELVKSQDLLGKKMNEIIDNYYIVDLLEDAVKSGSVQQTNLTIFHPKRRFYECKAIPVSYGEKIHCLLILRDITMERNLELMRREFVSNVSHELRTPLTSIHGYAETLLEYDLSDEETVRKFLRIIEGESARMTRLINDLLDLEKLEAGDIQLVLEDVELSEVGEYVIKIVSPLAEELGVSIYEDMERGVFVEGDFDRLVQLTLNLVDNAVKYTSVKEHGPKEVWIRVYTANNYAVLEVEDTGIGIPEEARKHIFERFYRVDKARSRKMGGTGLGLAIVKLIAEKHGGTVSLDSEFGNGTTFKVRLPLKKVIE</sequence>
<dbReference type="InterPro" id="IPR003594">
    <property type="entry name" value="HATPase_dom"/>
</dbReference>
<protein>
    <recommendedName>
        <fullName evidence="2">histidine kinase</fullName>
        <ecNumber evidence="2">2.7.13.3</ecNumber>
    </recommendedName>
</protein>
<reference evidence="10 11" key="1">
    <citation type="submission" date="2009-06" db="EMBL/GenBank/DDBJ databases">
        <title>Complete sequence of Thermotogales bacterium TBF 19.5.1.</title>
        <authorList>
            <consortium name="US DOE Joint Genome Institute"/>
            <person name="Lucas S."/>
            <person name="Copeland A."/>
            <person name="Lapidus A."/>
            <person name="Glavina del Rio T."/>
            <person name="Tice H."/>
            <person name="Bruce D."/>
            <person name="Goodwin L."/>
            <person name="Pitluck S."/>
            <person name="Chertkov O."/>
            <person name="Brettin T."/>
            <person name="Detter J.C."/>
            <person name="Han C."/>
            <person name="Schmutz J."/>
            <person name="Larimer F."/>
            <person name="Land M."/>
            <person name="Hauser L."/>
            <person name="Kyrpides N."/>
            <person name="Ovchinnikova G."/>
            <person name="Noll K."/>
        </authorList>
    </citation>
    <scope>NUCLEOTIDE SEQUENCE [LARGE SCALE GENOMIC DNA]</scope>
    <source>
        <strain evidence="11">ATCC BAA-1733 / DSM 21960 / TBF 19.5.1</strain>
    </source>
</reference>
<dbReference type="InterPro" id="IPR000014">
    <property type="entry name" value="PAS"/>
</dbReference>
<dbReference type="InterPro" id="IPR004358">
    <property type="entry name" value="Sig_transdc_His_kin-like_C"/>
</dbReference>
<comment type="catalytic activity">
    <reaction evidence="1">
        <text>ATP + protein L-histidine = ADP + protein N-phospho-L-histidine.</text>
        <dbReference type="EC" id="2.7.13.3"/>
    </reaction>
</comment>
<accession>C5CET2</accession>
<dbReference type="CDD" id="cd00082">
    <property type="entry name" value="HisKA"/>
    <property type="match status" value="1"/>
</dbReference>
<keyword evidence="5 10" id="KW-0418">Kinase</keyword>
<dbReference type="FunFam" id="1.10.287.130:FF:000001">
    <property type="entry name" value="Two-component sensor histidine kinase"/>
    <property type="match status" value="1"/>
</dbReference>
<dbReference type="Pfam" id="PF13426">
    <property type="entry name" value="PAS_9"/>
    <property type="match status" value="1"/>
</dbReference>
<keyword evidence="11" id="KW-1185">Reference proteome</keyword>
<dbReference type="Pfam" id="PF00512">
    <property type="entry name" value="HisKA"/>
    <property type="match status" value="1"/>
</dbReference>
<keyword evidence="3" id="KW-0597">Phosphoprotein</keyword>
<dbReference type="InterPro" id="IPR050351">
    <property type="entry name" value="BphY/WalK/GraS-like"/>
</dbReference>